<dbReference type="GO" id="GO:0005524">
    <property type="term" value="F:ATP binding"/>
    <property type="evidence" value="ECO:0007669"/>
    <property type="project" value="UniProtKB-KW"/>
</dbReference>
<evidence type="ECO:0000256" key="4">
    <source>
        <dbReference type="ARBA" id="ARBA00022833"/>
    </source>
</evidence>
<dbReference type="SUPFAM" id="SSF140990">
    <property type="entry name" value="FtsH protease domain-like"/>
    <property type="match status" value="1"/>
</dbReference>
<keyword evidence="5" id="KW-0067">ATP-binding</keyword>
<feature type="compositionally biased region" description="Basic and acidic residues" evidence="7">
    <location>
        <begin position="227"/>
        <end position="245"/>
    </location>
</feature>
<dbReference type="GO" id="GO:0004176">
    <property type="term" value="F:ATP-dependent peptidase activity"/>
    <property type="evidence" value="ECO:0007669"/>
    <property type="project" value="InterPro"/>
</dbReference>
<proteinExistence type="predicted"/>
<dbReference type="OMA" id="NRICTSW"/>
<dbReference type="InterPro" id="IPR050928">
    <property type="entry name" value="ATP-dep_Zn_Metalloprotease"/>
</dbReference>
<dbReference type="Gene3D" id="1.20.58.760">
    <property type="entry name" value="Peptidase M41"/>
    <property type="match status" value="1"/>
</dbReference>
<evidence type="ECO:0000313" key="10">
    <source>
        <dbReference type="WBParaSite" id="nRc.2.0.1.t43043-RA"/>
    </source>
</evidence>
<dbReference type="InterPro" id="IPR037219">
    <property type="entry name" value="Peptidase_M41-like"/>
</dbReference>
<feature type="region of interest" description="Disordered" evidence="7">
    <location>
        <begin position="209"/>
        <end position="251"/>
    </location>
</feature>
<protein>
    <submittedName>
        <fullName evidence="10">Peptidase M41 domain-containing protein</fullName>
    </submittedName>
</protein>
<organism evidence="9 10">
    <name type="scientific">Romanomermis culicivorax</name>
    <name type="common">Nematode worm</name>
    <dbReference type="NCBI Taxonomy" id="13658"/>
    <lineage>
        <taxon>Eukaryota</taxon>
        <taxon>Metazoa</taxon>
        <taxon>Ecdysozoa</taxon>
        <taxon>Nematoda</taxon>
        <taxon>Enoplea</taxon>
        <taxon>Dorylaimia</taxon>
        <taxon>Mermithida</taxon>
        <taxon>Mermithoidea</taxon>
        <taxon>Mermithidae</taxon>
        <taxon>Romanomermis</taxon>
    </lineage>
</organism>
<dbReference type="Proteomes" id="UP000887565">
    <property type="component" value="Unplaced"/>
</dbReference>
<dbReference type="Pfam" id="PF01434">
    <property type="entry name" value="Peptidase_M41"/>
    <property type="match status" value="1"/>
</dbReference>
<evidence type="ECO:0000256" key="1">
    <source>
        <dbReference type="ARBA" id="ARBA00001947"/>
    </source>
</evidence>
<evidence type="ECO:0000256" key="2">
    <source>
        <dbReference type="ARBA" id="ARBA00022723"/>
    </source>
</evidence>
<dbReference type="GO" id="GO:0004222">
    <property type="term" value="F:metalloendopeptidase activity"/>
    <property type="evidence" value="ECO:0007669"/>
    <property type="project" value="InterPro"/>
</dbReference>
<evidence type="ECO:0000259" key="8">
    <source>
        <dbReference type="Pfam" id="PF01434"/>
    </source>
</evidence>
<evidence type="ECO:0000256" key="5">
    <source>
        <dbReference type="ARBA" id="ARBA00022840"/>
    </source>
</evidence>
<evidence type="ECO:0000256" key="7">
    <source>
        <dbReference type="SAM" id="MobiDB-lite"/>
    </source>
</evidence>
<dbReference type="GO" id="GO:0046872">
    <property type="term" value="F:metal ion binding"/>
    <property type="evidence" value="ECO:0007669"/>
    <property type="project" value="UniProtKB-KW"/>
</dbReference>
<keyword evidence="3" id="KW-0547">Nucleotide-binding</keyword>
<dbReference type="InterPro" id="IPR000642">
    <property type="entry name" value="Peptidase_M41"/>
</dbReference>
<name>A0A915KZV4_ROMCU</name>
<keyword evidence="4" id="KW-0862">Zinc</keyword>
<feature type="domain" description="Peptidase M41" evidence="8">
    <location>
        <begin position="68"/>
        <end position="192"/>
    </location>
</feature>
<accession>A0A915KZV4</accession>
<comment type="cofactor">
    <cofactor evidence="1">
        <name>Zn(2+)</name>
        <dbReference type="ChEBI" id="CHEBI:29105"/>
    </cofactor>
</comment>
<keyword evidence="6" id="KW-0482">Metalloprotease</keyword>
<evidence type="ECO:0000256" key="6">
    <source>
        <dbReference type="ARBA" id="ARBA00023049"/>
    </source>
</evidence>
<evidence type="ECO:0000313" key="9">
    <source>
        <dbReference type="Proteomes" id="UP000887565"/>
    </source>
</evidence>
<keyword evidence="6" id="KW-0645">Protease</keyword>
<keyword evidence="9" id="KW-1185">Reference proteome</keyword>
<keyword evidence="6" id="KW-0378">Hydrolase</keyword>
<dbReference type="GO" id="GO:0034982">
    <property type="term" value="P:mitochondrial protein processing"/>
    <property type="evidence" value="ECO:0007669"/>
    <property type="project" value="TreeGrafter"/>
</dbReference>
<evidence type="ECO:0000256" key="3">
    <source>
        <dbReference type="ARBA" id="ARBA00022741"/>
    </source>
</evidence>
<dbReference type="AlphaFoldDB" id="A0A915KZV4"/>
<dbReference type="WBParaSite" id="nRc.2.0.1.t43043-RA">
    <property type="protein sequence ID" value="nRc.2.0.1.t43043-RA"/>
    <property type="gene ID" value="nRc.2.0.1.g43043"/>
</dbReference>
<reference evidence="10" key="1">
    <citation type="submission" date="2022-11" db="UniProtKB">
        <authorList>
            <consortium name="WormBaseParasite"/>
        </authorList>
    </citation>
    <scope>IDENTIFICATION</scope>
</reference>
<dbReference type="GO" id="GO:0005745">
    <property type="term" value="C:m-AAA complex"/>
    <property type="evidence" value="ECO:0007669"/>
    <property type="project" value="TreeGrafter"/>
</dbReference>
<dbReference type="PANTHER" id="PTHR43655">
    <property type="entry name" value="ATP-DEPENDENT PROTEASE"/>
    <property type="match status" value="1"/>
</dbReference>
<sequence>MEYDNIHDRINPVFKEINLNNRICTSWHGHGHGGRDQSNFSARDVQPIIFNVSFSWCSLIGHGRGGRALLDRMCMTLGGRVSEEIFFNRITTGAMDDLQKVTQMAYSQVVRFGMSEKVGPLSFDQGGNGESAWQKPYSEATGQLIDEEVRTIVDTALQRTRNLLKEKKAEVENVAKKLLEKEIISREDMIEVLGKRPFTEKHTYEEFVAGTGGLDEETQLPKGLENWNREQETEKAKEEGGEKKQKEKLKK</sequence>
<keyword evidence="2" id="KW-0479">Metal-binding</keyword>
<dbReference type="PANTHER" id="PTHR43655:SF2">
    <property type="entry name" value="AFG3 LIKE MATRIX AAA PEPTIDASE SUBUNIT 2, ISOFORM A"/>
    <property type="match status" value="1"/>
</dbReference>